<feature type="transmembrane region" description="Helical" evidence="8">
    <location>
        <begin position="147"/>
        <end position="169"/>
    </location>
</feature>
<reference evidence="10" key="2">
    <citation type="submission" date="2018-07" db="EMBL/GenBank/DDBJ databases">
        <authorList>
            <person name="Quirk P.G."/>
            <person name="Krulwich T.A."/>
        </authorList>
    </citation>
    <scope>NUCLEOTIDE SEQUENCE</scope>
</reference>
<keyword evidence="3 8" id="KW-0812">Transmembrane</keyword>
<dbReference type="GO" id="GO:0030424">
    <property type="term" value="C:axon"/>
    <property type="evidence" value="ECO:0007669"/>
    <property type="project" value="TreeGrafter"/>
</dbReference>
<evidence type="ECO:0000256" key="2">
    <source>
        <dbReference type="ARBA" id="ARBA00022475"/>
    </source>
</evidence>
<comment type="function">
    <text evidence="8">Gustatory receptor which mediates acceptance or avoidance behavior, depending on its substrates.</text>
</comment>
<feature type="transmembrane region" description="Helical" evidence="8">
    <location>
        <begin position="239"/>
        <end position="263"/>
    </location>
</feature>
<keyword evidence="2 8" id="KW-1003">Cell membrane</keyword>
<dbReference type="Pfam" id="PF08395">
    <property type="entry name" value="7tm_7"/>
    <property type="match status" value="1"/>
</dbReference>
<dbReference type="GO" id="GO:0007165">
    <property type="term" value="P:signal transduction"/>
    <property type="evidence" value="ECO:0007669"/>
    <property type="project" value="UniProtKB-KW"/>
</dbReference>
<keyword evidence="6 8" id="KW-0675">Receptor</keyword>
<reference evidence="9" key="1">
    <citation type="submission" date="2018-04" db="EMBL/GenBank/DDBJ databases">
        <authorList>
            <person name="Go L.Y."/>
            <person name="Mitchell J.A."/>
        </authorList>
    </citation>
    <scope>NUCLEOTIDE SEQUENCE</scope>
    <source>
        <tissue evidence="9">Whole organism</tissue>
    </source>
</reference>
<feature type="transmembrane region" description="Helical" evidence="8">
    <location>
        <begin position="310"/>
        <end position="330"/>
    </location>
</feature>
<gene>
    <name evidence="10" type="primary">CSON007585</name>
</gene>
<comment type="subcellular location">
    <subcellularLocation>
        <location evidence="1 8">Cell membrane</location>
        <topology evidence="1 8">Multi-pass membrane protein</topology>
    </subcellularLocation>
</comment>
<keyword evidence="4 8" id="KW-1133">Transmembrane helix</keyword>
<dbReference type="OMA" id="YSIMVAK"/>
<evidence type="ECO:0000256" key="3">
    <source>
        <dbReference type="ARBA" id="ARBA00022692"/>
    </source>
</evidence>
<feature type="transmembrane region" description="Helical" evidence="8">
    <location>
        <begin position="113"/>
        <end position="132"/>
    </location>
</feature>
<evidence type="ECO:0000256" key="5">
    <source>
        <dbReference type="ARBA" id="ARBA00023136"/>
    </source>
</evidence>
<dbReference type="GO" id="GO:0030425">
    <property type="term" value="C:dendrite"/>
    <property type="evidence" value="ECO:0007669"/>
    <property type="project" value="TreeGrafter"/>
</dbReference>
<evidence type="ECO:0000313" key="10">
    <source>
        <dbReference type="EMBL" id="SSX34180.1"/>
    </source>
</evidence>
<evidence type="ECO:0000256" key="1">
    <source>
        <dbReference type="ARBA" id="ARBA00004651"/>
    </source>
</evidence>
<feature type="transmembrane region" description="Helical" evidence="8">
    <location>
        <begin position="342"/>
        <end position="360"/>
    </location>
</feature>
<sequence length="459" mass="53471">MPDKKEKEMADTAEQFSTKIMNPHQRRQFEDYSIMVAKKDKIEREDKMIHHIYVRNLWLSAHLKAIDAYDSFYKNTKALLILFQIMGVVPITRNKAGRSTDRTSFSWTSKECLWAYFLYSIQTALVISVGYARIDDFVQSTDQRFDIIIHRVIFLTILLVHFILPFASWRNGPKVAEFKNIWTRYQTKHARVCGEKILFDKYKILTWSLCFLSWALSFVLVLGEYYLQPDFRFWHTFAYYHNIATLNCFCSLWVINCTAFSHVSENIIRHLSRVLKSHPSPSSLKLSEFRHLWIDLSQMMRSLSKVNSDIYSLYLSMIFFVTIIASYGSISEIIDHGFTLKEVGLFMIVFYCMGILYIICNKAHQANIKVGYMFQQILFGVNTVGLTQNAKKEIQMFIMAIQKNPPIMSLNGYVTVDRGLVSSSVTFITTYLIVLMQFKFQLVRTANKAEGEISNSTMI</sequence>
<evidence type="ECO:0000256" key="4">
    <source>
        <dbReference type="ARBA" id="ARBA00022989"/>
    </source>
</evidence>
<evidence type="ECO:0000313" key="9">
    <source>
        <dbReference type="EMBL" id="SSX14789.1"/>
    </source>
</evidence>
<keyword evidence="5 8" id="KW-0472">Membrane</keyword>
<name>A0A336MVM5_CULSO</name>
<dbReference type="AlphaFoldDB" id="A0A336MVM5"/>
<organism evidence="10">
    <name type="scientific">Culicoides sonorensis</name>
    <name type="common">Biting midge</name>
    <dbReference type="NCBI Taxonomy" id="179676"/>
    <lineage>
        <taxon>Eukaryota</taxon>
        <taxon>Metazoa</taxon>
        <taxon>Ecdysozoa</taxon>
        <taxon>Arthropoda</taxon>
        <taxon>Hexapoda</taxon>
        <taxon>Insecta</taxon>
        <taxon>Pterygota</taxon>
        <taxon>Neoptera</taxon>
        <taxon>Endopterygota</taxon>
        <taxon>Diptera</taxon>
        <taxon>Nematocera</taxon>
        <taxon>Chironomoidea</taxon>
        <taxon>Ceratopogonidae</taxon>
        <taxon>Ceratopogoninae</taxon>
        <taxon>Culicoides</taxon>
        <taxon>Monoculicoides</taxon>
    </lineage>
</organism>
<evidence type="ECO:0000256" key="6">
    <source>
        <dbReference type="ARBA" id="ARBA00023170"/>
    </source>
</evidence>
<dbReference type="PANTHER" id="PTHR21143">
    <property type="entry name" value="INVERTEBRATE GUSTATORY RECEPTOR"/>
    <property type="match status" value="1"/>
</dbReference>
<dbReference type="EMBL" id="UFQS01002860">
    <property type="protein sequence ID" value="SSX14789.1"/>
    <property type="molecule type" value="Genomic_DNA"/>
</dbReference>
<dbReference type="GO" id="GO:0004984">
    <property type="term" value="F:olfactory receptor activity"/>
    <property type="evidence" value="ECO:0007669"/>
    <property type="project" value="TreeGrafter"/>
</dbReference>
<dbReference type="GO" id="GO:0005886">
    <property type="term" value="C:plasma membrane"/>
    <property type="evidence" value="ECO:0007669"/>
    <property type="project" value="UniProtKB-SubCell"/>
</dbReference>
<dbReference type="PANTHER" id="PTHR21143:SF121">
    <property type="entry name" value="GUSTATORY AND ODORANT RECEPTOR 21A"/>
    <property type="match status" value="1"/>
</dbReference>
<dbReference type="VEuPathDB" id="VectorBase:CSON007585"/>
<dbReference type="InterPro" id="IPR013604">
    <property type="entry name" value="7TM_chemorcpt"/>
</dbReference>
<evidence type="ECO:0000256" key="7">
    <source>
        <dbReference type="ARBA" id="ARBA00023224"/>
    </source>
</evidence>
<evidence type="ECO:0000256" key="8">
    <source>
        <dbReference type="RuleBase" id="RU363108"/>
    </source>
</evidence>
<comment type="caution">
    <text evidence="8">Lacks conserved residue(s) required for the propagation of feature annotation.</text>
</comment>
<accession>A0A336MVM5</accession>
<feature type="transmembrane region" description="Helical" evidence="8">
    <location>
        <begin position="204"/>
        <end position="227"/>
    </location>
</feature>
<dbReference type="EMBL" id="UFQT01002860">
    <property type="protein sequence ID" value="SSX34180.1"/>
    <property type="molecule type" value="Genomic_DNA"/>
</dbReference>
<protein>
    <recommendedName>
        <fullName evidence="8">Gustatory receptor</fullName>
    </recommendedName>
</protein>
<comment type="similarity">
    <text evidence="8">Belongs to the insect chemoreceptor superfamily. Gustatory receptor (GR) family.</text>
</comment>
<dbReference type="GO" id="GO:0050909">
    <property type="term" value="P:sensory perception of taste"/>
    <property type="evidence" value="ECO:0007669"/>
    <property type="project" value="InterPro"/>
</dbReference>
<keyword evidence="7 8" id="KW-0807">Transducer</keyword>
<proteinExistence type="inferred from homology"/>
<dbReference type="GO" id="GO:0043025">
    <property type="term" value="C:neuronal cell body"/>
    <property type="evidence" value="ECO:0007669"/>
    <property type="project" value="TreeGrafter"/>
</dbReference>